<evidence type="ECO:0000313" key="3">
    <source>
        <dbReference type="Proteomes" id="UP000177418"/>
    </source>
</evidence>
<dbReference type="InterPro" id="IPR007060">
    <property type="entry name" value="FtsL/DivIC"/>
</dbReference>
<feature type="transmembrane region" description="Helical" evidence="1">
    <location>
        <begin position="12"/>
        <end position="31"/>
    </location>
</feature>
<protein>
    <recommendedName>
        <fullName evidence="4">Cell division protein FtsL</fullName>
    </recommendedName>
</protein>
<keyword evidence="1" id="KW-0812">Transmembrane</keyword>
<evidence type="ECO:0008006" key="4">
    <source>
        <dbReference type="Google" id="ProtNLM"/>
    </source>
</evidence>
<sequence>MRPQQPKNRIINYLFLIIALFMVYSLLRTIYDYRSKFQFAEVYKKEYEAEKQKNSKLKSDIVKSKDLYQVERNIREQLNLAKPGEMVVIVPKVTPILTPSPTPIIPAYKQWLELFL</sequence>
<dbReference type="Pfam" id="PF04977">
    <property type="entry name" value="DivIC"/>
    <property type="match status" value="1"/>
</dbReference>
<name>A0A1F7JH72_9BACT</name>
<evidence type="ECO:0000313" key="2">
    <source>
        <dbReference type="EMBL" id="OGK54954.1"/>
    </source>
</evidence>
<dbReference type="Proteomes" id="UP000177418">
    <property type="component" value="Unassembled WGS sequence"/>
</dbReference>
<proteinExistence type="predicted"/>
<comment type="caution">
    <text evidence="2">The sequence shown here is derived from an EMBL/GenBank/DDBJ whole genome shotgun (WGS) entry which is preliminary data.</text>
</comment>
<keyword evidence="1" id="KW-1133">Transmembrane helix</keyword>
<dbReference type="AlphaFoldDB" id="A0A1F7JH72"/>
<accession>A0A1F7JH72</accession>
<gene>
    <name evidence="2" type="ORF">A3H78_00565</name>
</gene>
<dbReference type="EMBL" id="MGAV01000012">
    <property type="protein sequence ID" value="OGK54954.1"/>
    <property type="molecule type" value="Genomic_DNA"/>
</dbReference>
<keyword evidence="1" id="KW-0472">Membrane</keyword>
<evidence type="ECO:0000256" key="1">
    <source>
        <dbReference type="SAM" id="Phobius"/>
    </source>
</evidence>
<reference evidence="2 3" key="1">
    <citation type="journal article" date="2016" name="Nat. Commun.">
        <title>Thousands of microbial genomes shed light on interconnected biogeochemical processes in an aquifer system.</title>
        <authorList>
            <person name="Anantharaman K."/>
            <person name="Brown C.T."/>
            <person name="Hug L.A."/>
            <person name="Sharon I."/>
            <person name="Castelle C.J."/>
            <person name="Probst A.J."/>
            <person name="Thomas B.C."/>
            <person name="Singh A."/>
            <person name="Wilkins M.J."/>
            <person name="Karaoz U."/>
            <person name="Brodie E.L."/>
            <person name="Williams K.H."/>
            <person name="Hubbard S.S."/>
            <person name="Banfield J.F."/>
        </authorList>
    </citation>
    <scope>NUCLEOTIDE SEQUENCE [LARGE SCALE GENOMIC DNA]</scope>
</reference>
<organism evidence="2 3">
    <name type="scientific">Candidatus Roizmanbacteria bacterium RIFCSPLOWO2_02_FULL_36_11</name>
    <dbReference type="NCBI Taxonomy" id="1802071"/>
    <lineage>
        <taxon>Bacteria</taxon>
        <taxon>Candidatus Roizmaniibacteriota</taxon>
    </lineage>
</organism>